<accession>A0A9W6TBA3</accession>
<evidence type="ECO:0000313" key="2">
    <source>
        <dbReference type="Proteomes" id="UP001165083"/>
    </source>
</evidence>
<keyword evidence="2" id="KW-1185">Reference proteome</keyword>
<reference evidence="1" key="1">
    <citation type="submission" date="2023-04" db="EMBL/GenBank/DDBJ databases">
        <title>Phytophthora lilii NBRC 32176.</title>
        <authorList>
            <person name="Ichikawa N."/>
            <person name="Sato H."/>
            <person name="Tonouchi N."/>
        </authorList>
    </citation>
    <scope>NUCLEOTIDE SEQUENCE</scope>
    <source>
        <strain evidence="1">NBRC 32176</strain>
    </source>
</reference>
<dbReference type="Proteomes" id="UP001165083">
    <property type="component" value="Unassembled WGS sequence"/>
</dbReference>
<comment type="caution">
    <text evidence="1">The sequence shown here is derived from an EMBL/GenBank/DDBJ whole genome shotgun (WGS) entry which is preliminary data.</text>
</comment>
<protein>
    <submittedName>
        <fullName evidence="1">Unnamed protein product</fullName>
    </submittedName>
</protein>
<organism evidence="1 2">
    <name type="scientific">Phytophthora lilii</name>
    <dbReference type="NCBI Taxonomy" id="2077276"/>
    <lineage>
        <taxon>Eukaryota</taxon>
        <taxon>Sar</taxon>
        <taxon>Stramenopiles</taxon>
        <taxon>Oomycota</taxon>
        <taxon>Peronosporomycetes</taxon>
        <taxon>Peronosporales</taxon>
        <taxon>Peronosporaceae</taxon>
        <taxon>Phytophthora</taxon>
    </lineage>
</organism>
<dbReference type="OrthoDB" id="162726at2759"/>
<gene>
    <name evidence="1" type="ORF">Plil01_000086800</name>
</gene>
<proteinExistence type="predicted"/>
<name>A0A9W6TBA3_9STRA</name>
<evidence type="ECO:0000313" key="1">
    <source>
        <dbReference type="EMBL" id="GMF10014.1"/>
    </source>
</evidence>
<sequence length="244" mass="27110">MQLLTEISAGYAAALDELQEARERQSAQQLSRHRRQLLDEIHAVLDVVFSFLQDVVGDAKPDAKVLPQLLGLVPDTGNPFEDPPMSNGLSLALDWRDLFLLLHSLQASKPILHHRTSSSRIATEAAVFTDIEQLAWSIIQSDIRTFINSNGVGLRTASTTIEKRVLDQVELLLNFGGKQIHAREWKALLLMDIAFFWIEKNDTGVGDTNASASKPALALSILQAIFEMVRGHRDGQPPPRCYAH</sequence>
<dbReference type="EMBL" id="BSXW01000026">
    <property type="protein sequence ID" value="GMF10014.1"/>
    <property type="molecule type" value="Genomic_DNA"/>
</dbReference>
<dbReference type="AlphaFoldDB" id="A0A9W6TBA3"/>